<dbReference type="AlphaFoldDB" id="A0A7U4E6J6"/>
<reference evidence="3 4" key="2">
    <citation type="journal article" date="2012" name="Stand. Genomic Sci.">
        <title>Complete genome sequence of the aquatic bacterium Runella slithyformis type strain (LSU 4(T)).</title>
        <authorList>
            <person name="Copeland A."/>
            <person name="Zhang X."/>
            <person name="Misra M."/>
            <person name="Lapidus A."/>
            <person name="Nolan M."/>
            <person name="Lucas S."/>
            <person name="Deshpande S."/>
            <person name="Cheng J.F."/>
            <person name="Tapia R."/>
            <person name="Goodwin L.A."/>
            <person name="Pitluck S."/>
            <person name="Liolios K."/>
            <person name="Pagani I."/>
            <person name="Ivanova N."/>
            <person name="Mikhailova N."/>
            <person name="Pati A."/>
            <person name="Chen A."/>
            <person name="Palaniappan K."/>
            <person name="Land M."/>
            <person name="Hauser L."/>
            <person name="Pan C."/>
            <person name="Jeffries C.D."/>
            <person name="Detter J.C."/>
            <person name="Brambilla E.M."/>
            <person name="Rohde M."/>
            <person name="Djao O.D."/>
            <person name="Goker M."/>
            <person name="Sikorski J."/>
            <person name="Tindall B.J."/>
            <person name="Woyke T."/>
            <person name="Bristow J."/>
            <person name="Eisen J.A."/>
            <person name="Markowitz V."/>
            <person name="Hugenholtz P."/>
            <person name="Kyrpides N.C."/>
            <person name="Klenk H.P."/>
            <person name="Mavromatis K."/>
        </authorList>
    </citation>
    <scope>NUCLEOTIDE SEQUENCE [LARGE SCALE GENOMIC DNA]</scope>
    <source>
        <strain evidence="4">ATCC 29530 / DSM 19594 / LMG 11500 / NCIMB 11436 / LSU 4</strain>
    </source>
</reference>
<dbReference type="Pfam" id="PF20243">
    <property type="entry name" value="MbnP"/>
    <property type="match status" value="1"/>
</dbReference>
<organism evidence="3 4">
    <name type="scientific">Runella slithyformis (strain ATCC 29530 / DSM 19594 / LMG 11500 / NCIMB 11436 / LSU 4)</name>
    <dbReference type="NCBI Taxonomy" id="761193"/>
    <lineage>
        <taxon>Bacteria</taxon>
        <taxon>Pseudomonadati</taxon>
        <taxon>Bacteroidota</taxon>
        <taxon>Cytophagia</taxon>
        <taxon>Cytophagales</taxon>
        <taxon>Spirosomataceae</taxon>
        <taxon>Runella</taxon>
    </lineage>
</organism>
<dbReference type="Proteomes" id="UP000000493">
    <property type="component" value="Chromosome"/>
</dbReference>
<feature type="signal peptide" evidence="1">
    <location>
        <begin position="1"/>
        <end position="24"/>
    </location>
</feature>
<name>A0A7U4E6J6_RUNSL</name>
<gene>
    <name evidence="3" type="ordered locus">Runsl_2886</name>
</gene>
<proteinExistence type="predicted"/>
<keyword evidence="4" id="KW-1185">Reference proteome</keyword>
<accession>A0A7U4E6J6</accession>
<evidence type="ECO:0000313" key="4">
    <source>
        <dbReference type="Proteomes" id="UP000000493"/>
    </source>
</evidence>
<evidence type="ECO:0000313" key="3">
    <source>
        <dbReference type="EMBL" id="AEI49274.1"/>
    </source>
</evidence>
<dbReference type="EMBL" id="CP002859">
    <property type="protein sequence ID" value="AEI49274.1"/>
    <property type="molecule type" value="Genomic_DNA"/>
</dbReference>
<sequence>MNIGFLWTSTVSLLLLVVSQSCKSDPDPTELNSLTLTFDNRVGDKTLALATGTYQNTLGEDFTVTTFNYFISNISLKKSDGTTFTYPQDSSYFLVRETFPASKQIVLKRIPAGNYTAVTFTIGVDSLRNTMDISRRKGVLDPGDASHEGDGMYWSWNSGYIFLKLEGTSSKVTPDPAGNQKFRYHIGGYGGYNAKTFNNLRTVTLPLGAIAAKVGPNRQPAVTITTDIAKVFDGPQKISLAATPTVMFSEYSTTVATNYASMFRVSDVKE</sequence>
<dbReference type="InterPro" id="IPR046863">
    <property type="entry name" value="MbnP-like_dom"/>
</dbReference>
<feature type="domain" description="Copper-binding protein MbnP-like" evidence="2">
    <location>
        <begin position="33"/>
        <end position="247"/>
    </location>
</feature>
<dbReference type="RefSeq" id="WP_013928583.1">
    <property type="nucleotide sequence ID" value="NC_015703.1"/>
</dbReference>
<reference evidence="4" key="1">
    <citation type="submission" date="2011-06" db="EMBL/GenBank/DDBJ databases">
        <title>The complete genome of chromosome of Runella slithyformis DSM 19594.</title>
        <authorList>
            <consortium name="US DOE Joint Genome Institute (JGI-PGF)"/>
            <person name="Lucas S."/>
            <person name="Han J."/>
            <person name="Lapidus A."/>
            <person name="Bruce D."/>
            <person name="Goodwin L."/>
            <person name="Pitluck S."/>
            <person name="Peters L."/>
            <person name="Kyrpides N."/>
            <person name="Mavromatis K."/>
            <person name="Ivanova N."/>
            <person name="Ovchinnikova G."/>
            <person name="Zhang X."/>
            <person name="Misra M."/>
            <person name="Detter J.C."/>
            <person name="Tapia R."/>
            <person name="Han C."/>
            <person name="Land M."/>
            <person name="Hauser L."/>
            <person name="Markowitz V."/>
            <person name="Cheng J.-F."/>
            <person name="Hugenholtz P."/>
            <person name="Woyke T."/>
            <person name="Wu D."/>
            <person name="Tindall B."/>
            <person name="Faehrich R."/>
            <person name="Brambilla E."/>
            <person name="Klenk H.-P."/>
            <person name="Eisen J.A."/>
        </authorList>
    </citation>
    <scope>NUCLEOTIDE SEQUENCE [LARGE SCALE GENOMIC DNA]</scope>
    <source>
        <strain evidence="4">ATCC 29530 / DSM 19594 / LMG 11500 / NCIMB 11436 / LSU 4</strain>
    </source>
</reference>
<evidence type="ECO:0000256" key="1">
    <source>
        <dbReference type="SAM" id="SignalP"/>
    </source>
</evidence>
<dbReference type="KEGG" id="rsi:Runsl_2886"/>
<feature type="chain" id="PRO_5030834957" description="Copper-binding protein MbnP-like domain-containing protein" evidence="1">
    <location>
        <begin position="25"/>
        <end position="270"/>
    </location>
</feature>
<protein>
    <recommendedName>
        <fullName evidence="2">Copper-binding protein MbnP-like domain-containing protein</fullName>
    </recommendedName>
</protein>
<evidence type="ECO:0000259" key="2">
    <source>
        <dbReference type="Pfam" id="PF20243"/>
    </source>
</evidence>
<keyword evidence="1" id="KW-0732">Signal</keyword>